<dbReference type="Proteomes" id="UP000199423">
    <property type="component" value="Unassembled WGS sequence"/>
</dbReference>
<gene>
    <name evidence="1" type="ORF">SAMN04488557_4067</name>
</gene>
<keyword evidence="2" id="KW-1185">Reference proteome</keyword>
<organism evidence="1 2">
    <name type="scientific">Hyphomicrobium facile</name>
    <dbReference type="NCBI Taxonomy" id="51670"/>
    <lineage>
        <taxon>Bacteria</taxon>
        <taxon>Pseudomonadati</taxon>
        <taxon>Pseudomonadota</taxon>
        <taxon>Alphaproteobacteria</taxon>
        <taxon>Hyphomicrobiales</taxon>
        <taxon>Hyphomicrobiaceae</taxon>
        <taxon>Hyphomicrobium</taxon>
    </lineage>
</organism>
<dbReference type="EMBL" id="FPCH01000005">
    <property type="protein sequence ID" value="SFV39044.1"/>
    <property type="molecule type" value="Genomic_DNA"/>
</dbReference>
<proteinExistence type="predicted"/>
<protein>
    <submittedName>
        <fullName evidence="1">Uncharacterized protein</fullName>
    </submittedName>
</protein>
<dbReference type="OrthoDB" id="7839213at2"/>
<sequence length="187" mass="20153">MATFSDLALRIGRALVISVMCVLPSAAATSDDLYNSYFANVLDGAPCFARTYDEAHLKDHPDQRVRKIEIDLSKRNSDGTPNSADRFEIGFGLMLTSGPEWYGQAASCKTNDTDFECFLEGDGGVFRLSPRNDGGLRLETGESGIALQGGAGDIELSGKTGEDRAFDLTQSKEECRSASAFFEGGNE</sequence>
<dbReference type="STRING" id="51670.SAMN04488557_4067"/>
<name>A0A1I7NWR7_9HYPH</name>
<dbReference type="RefSeq" id="WP_092869576.1">
    <property type="nucleotide sequence ID" value="NZ_FPCH01000005.1"/>
</dbReference>
<evidence type="ECO:0000313" key="2">
    <source>
        <dbReference type="Proteomes" id="UP000199423"/>
    </source>
</evidence>
<evidence type="ECO:0000313" key="1">
    <source>
        <dbReference type="EMBL" id="SFV39044.1"/>
    </source>
</evidence>
<accession>A0A1I7NWR7</accession>
<reference evidence="2" key="1">
    <citation type="submission" date="2016-10" db="EMBL/GenBank/DDBJ databases">
        <authorList>
            <person name="Varghese N."/>
            <person name="Submissions S."/>
        </authorList>
    </citation>
    <scope>NUCLEOTIDE SEQUENCE [LARGE SCALE GENOMIC DNA]</scope>
    <source>
        <strain evidence="2">DSM 1565</strain>
    </source>
</reference>
<dbReference type="AlphaFoldDB" id="A0A1I7NWR7"/>